<reference evidence="2" key="1">
    <citation type="submission" date="2022-07" db="EMBL/GenBank/DDBJ databases">
        <title>Chromosome-level genome of Muraenolepis orangiensis.</title>
        <authorList>
            <person name="Kim J."/>
        </authorList>
    </citation>
    <scope>NUCLEOTIDE SEQUENCE</scope>
    <source>
        <strain evidence="2">KU_S4_2022</strain>
        <tissue evidence="2">Muscle</tissue>
    </source>
</reference>
<sequence>MPGSLSNEDEGHDDMDFEDDMPGEDSVMVTVFGSPSPQGTGLVPHMPTVYPHAHSLPTCPQSTHMPTVYPHAHNLAASLRRIPYPEAGAAKLETYCAQ</sequence>
<dbReference type="EMBL" id="JANIIK010000046">
    <property type="protein sequence ID" value="KAJ3602717.1"/>
    <property type="molecule type" value="Genomic_DNA"/>
</dbReference>
<evidence type="ECO:0000256" key="1">
    <source>
        <dbReference type="SAM" id="MobiDB-lite"/>
    </source>
</evidence>
<comment type="caution">
    <text evidence="2">The sequence shown here is derived from an EMBL/GenBank/DDBJ whole genome shotgun (WGS) entry which is preliminary data.</text>
</comment>
<keyword evidence="3" id="KW-1185">Reference proteome</keyword>
<accession>A0A9Q0EE05</accession>
<organism evidence="2 3">
    <name type="scientific">Muraenolepis orangiensis</name>
    <name type="common">Patagonian moray cod</name>
    <dbReference type="NCBI Taxonomy" id="630683"/>
    <lineage>
        <taxon>Eukaryota</taxon>
        <taxon>Metazoa</taxon>
        <taxon>Chordata</taxon>
        <taxon>Craniata</taxon>
        <taxon>Vertebrata</taxon>
        <taxon>Euteleostomi</taxon>
        <taxon>Actinopterygii</taxon>
        <taxon>Neopterygii</taxon>
        <taxon>Teleostei</taxon>
        <taxon>Neoteleostei</taxon>
        <taxon>Acanthomorphata</taxon>
        <taxon>Zeiogadaria</taxon>
        <taxon>Gadariae</taxon>
        <taxon>Gadiformes</taxon>
        <taxon>Muraenolepidoidei</taxon>
        <taxon>Muraenolepididae</taxon>
        <taxon>Muraenolepis</taxon>
    </lineage>
</organism>
<gene>
    <name evidence="2" type="ORF">NHX12_030466</name>
</gene>
<protein>
    <submittedName>
        <fullName evidence="2">Uncharacterized protein</fullName>
    </submittedName>
</protein>
<feature type="compositionally biased region" description="Acidic residues" evidence="1">
    <location>
        <begin position="7"/>
        <end position="23"/>
    </location>
</feature>
<feature type="region of interest" description="Disordered" evidence="1">
    <location>
        <begin position="1"/>
        <end position="46"/>
    </location>
</feature>
<dbReference type="Proteomes" id="UP001148018">
    <property type="component" value="Unassembled WGS sequence"/>
</dbReference>
<evidence type="ECO:0000313" key="2">
    <source>
        <dbReference type="EMBL" id="KAJ3602717.1"/>
    </source>
</evidence>
<proteinExistence type="predicted"/>
<dbReference type="AlphaFoldDB" id="A0A9Q0EE05"/>
<evidence type="ECO:0000313" key="3">
    <source>
        <dbReference type="Proteomes" id="UP001148018"/>
    </source>
</evidence>
<name>A0A9Q0EE05_9TELE</name>